<reference evidence="2 3" key="1">
    <citation type="submission" date="2016-01" db="EMBL/GenBank/DDBJ databases">
        <title>Janibacter melonis strain CD11_4 genome sequencing and assembly.</title>
        <authorList>
            <person name="Nair G.R."/>
            <person name="Kaur G."/>
            <person name="Chander A.M."/>
            <person name="Mayilraj S."/>
        </authorList>
    </citation>
    <scope>NUCLEOTIDE SEQUENCE [LARGE SCALE GENOMIC DNA]</scope>
    <source>
        <strain evidence="2 3">CD11-4</strain>
    </source>
</reference>
<protein>
    <recommendedName>
        <fullName evidence="4">DUF1772 domain-containing protein</fullName>
    </recommendedName>
</protein>
<organism evidence="2 3">
    <name type="scientific">Janibacter melonis</name>
    <dbReference type="NCBI Taxonomy" id="262209"/>
    <lineage>
        <taxon>Bacteria</taxon>
        <taxon>Bacillati</taxon>
        <taxon>Actinomycetota</taxon>
        <taxon>Actinomycetes</taxon>
        <taxon>Micrococcales</taxon>
        <taxon>Intrasporangiaceae</taxon>
        <taxon>Janibacter</taxon>
    </lineage>
</organism>
<keyword evidence="3" id="KW-1185">Reference proteome</keyword>
<evidence type="ECO:0000313" key="3">
    <source>
        <dbReference type="Proteomes" id="UP000076976"/>
    </source>
</evidence>
<name>A0A176QDY5_9MICO</name>
<dbReference type="AlphaFoldDB" id="A0A176QDY5"/>
<keyword evidence="1" id="KW-1133">Transmembrane helix</keyword>
<proteinExistence type="predicted"/>
<keyword evidence="1" id="KW-0472">Membrane</keyword>
<dbReference type="STRING" id="262209.AWH69_07675"/>
<evidence type="ECO:0000256" key="1">
    <source>
        <dbReference type="SAM" id="Phobius"/>
    </source>
</evidence>
<dbReference type="EMBL" id="LQZG01000002">
    <property type="protein sequence ID" value="OAB87892.1"/>
    <property type="molecule type" value="Genomic_DNA"/>
</dbReference>
<comment type="caution">
    <text evidence="2">The sequence shown here is derived from an EMBL/GenBank/DDBJ whole genome shotgun (WGS) entry which is preliminary data.</text>
</comment>
<dbReference type="Proteomes" id="UP000076976">
    <property type="component" value="Unassembled WGS sequence"/>
</dbReference>
<keyword evidence="1" id="KW-0812">Transmembrane</keyword>
<feature type="transmembrane region" description="Helical" evidence="1">
    <location>
        <begin position="51"/>
        <end position="71"/>
    </location>
</feature>
<evidence type="ECO:0008006" key="4">
    <source>
        <dbReference type="Google" id="ProtNLM"/>
    </source>
</evidence>
<feature type="transmembrane region" description="Helical" evidence="1">
    <location>
        <begin position="77"/>
        <end position="98"/>
    </location>
</feature>
<dbReference type="RefSeq" id="WP_068273722.1">
    <property type="nucleotide sequence ID" value="NZ_LQZG01000002.1"/>
</dbReference>
<accession>A0A176QDY5</accession>
<sequence length="143" mass="14999">MSLLEPTPWLVLLAGAHLGFQLTVDRVVYPALAEVGQERWAGAHAAHSRRITPVVAVIYPPLVLVVAWQLVAHPAVAAGWLTAAGTLVAVVTTALVAAPTHGRLGRGPDEQERARLLRRLARADHVRTAGGLVAVAGAVLLLA</sequence>
<gene>
    <name evidence="2" type="ORF">AWH69_07675</name>
</gene>
<evidence type="ECO:0000313" key="2">
    <source>
        <dbReference type="EMBL" id="OAB87892.1"/>
    </source>
</evidence>